<organism evidence="2 3">
    <name type="scientific">Gossypium australe</name>
    <dbReference type="NCBI Taxonomy" id="47621"/>
    <lineage>
        <taxon>Eukaryota</taxon>
        <taxon>Viridiplantae</taxon>
        <taxon>Streptophyta</taxon>
        <taxon>Embryophyta</taxon>
        <taxon>Tracheophyta</taxon>
        <taxon>Spermatophyta</taxon>
        <taxon>Magnoliopsida</taxon>
        <taxon>eudicotyledons</taxon>
        <taxon>Gunneridae</taxon>
        <taxon>Pentapetalae</taxon>
        <taxon>rosids</taxon>
        <taxon>malvids</taxon>
        <taxon>Malvales</taxon>
        <taxon>Malvaceae</taxon>
        <taxon>Malvoideae</taxon>
        <taxon>Gossypium</taxon>
    </lineage>
</organism>
<proteinExistence type="predicted"/>
<dbReference type="OrthoDB" id="1938591at2759"/>
<dbReference type="AlphaFoldDB" id="A0A5B6UY95"/>
<feature type="compositionally biased region" description="Polar residues" evidence="1">
    <location>
        <begin position="51"/>
        <end position="62"/>
    </location>
</feature>
<reference evidence="3" key="1">
    <citation type="journal article" date="2019" name="Plant Biotechnol. J.">
        <title>Genome sequencing of the Australian wild diploid species Gossypium australe highlights disease resistance and delayed gland morphogenesis.</title>
        <authorList>
            <person name="Cai Y."/>
            <person name="Cai X."/>
            <person name="Wang Q."/>
            <person name="Wang P."/>
            <person name="Zhang Y."/>
            <person name="Cai C."/>
            <person name="Xu Y."/>
            <person name="Wang K."/>
            <person name="Zhou Z."/>
            <person name="Wang C."/>
            <person name="Geng S."/>
            <person name="Li B."/>
            <person name="Dong Q."/>
            <person name="Hou Y."/>
            <person name="Wang H."/>
            <person name="Ai P."/>
            <person name="Liu Z."/>
            <person name="Yi F."/>
            <person name="Sun M."/>
            <person name="An G."/>
            <person name="Cheng J."/>
            <person name="Zhang Y."/>
            <person name="Shi Q."/>
            <person name="Xie Y."/>
            <person name="Shi X."/>
            <person name="Chang Y."/>
            <person name="Huang F."/>
            <person name="Chen Y."/>
            <person name="Hong S."/>
            <person name="Mi L."/>
            <person name="Sun Q."/>
            <person name="Zhang L."/>
            <person name="Zhou B."/>
            <person name="Peng R."/>
            <person name="Zhang X."/>
            <person name="Liu F."/>
        </authorList>
    </citation>
    <scope>NUCLEOTIDE SEQUENCE [LARGE SCALE GENOMIC DNA]</scope>
    <source>
        <strain evidence="3">cv. PA1801</strain>
    </source>
</reference>
<feature type="region of interest" description="Disordered" evidence="1">
    <location>
        <begin position="48"/>
        <end position="82"/>
    </location>
</feature>
<dbReference type="Proteomes" id="UP000325315">
    <property type="component" value="Unassembled WGS sequence"/>
</dbReference>
<keyword evidence="3" id="KW-1185">Reference proteome</keyword>
<dbReference type="EMBL" id="SMMG02000009">
    <property type="protein sequence ID" value="KAA3462237.1"/>
    <property type="molecule type" value="Genomic_DNA"/>
</dbReference>
<protein>
    <submittedName>
        <fullName evidence="2">AT-rich interactive domain-containing protein 1-like</fullName>
    </submittedName>
</protein>
<name>A0A5B6UY95_9ROSI</name>
<comment type="caution">
    <text evidence="2">The sequence shown here is derived from an EMBL/GenBank/DDBJ whole genome shotgun (WGS) entry which is preliminary data.</text>
</comment>
<dbReference type="PANTHER" id="PTHR46872:SF10">
    <property type="entry name" value="MYB-LIKE DOMAIN-CONTAINING PROTEIN"/>
    <property type="match status" value="1"/>
</dbReference>
<evidence type="ECO:0000313" key="3">
    <source>
        <dbReference type="Proteomes" id="UP000325315"/>
    </source>
</evidence>
<accession>A0A5B6UY95</accession>
<dbReference type="PANTHER" id="PTHR46872">
    <property type="entry name" value="DNA BINDING PROTEIN"/>
    <property type="match status" value="1"/>
</dbReference>
<gene>
    <name evidence="2" type="ORF">EPI10_028739</name>
</gene>
<evidence type="ECO:0000313" key="2">
    <source>
        <dbReference type="EMBL" id="KAA3462237.1"/>
    </source>
</evidence>
<evidence type="ECO:0000256" key="1">
    <source>
        <dbReference type="SAM" id="MobiDB-lite"/>
    </source>
</evidence>
<feature type="compositionally biased region" description="Acidic residues" evidence="1">
    <location>
        <begin position="63"/>
        <end position="73"/>
    </location>
</feature>
<sequence>MGEYVAIAWGEEEKSMFSSIIKSNSPSLDKSFWDEIYKYFRNKSREELRRANQNRTTPSSINSDDEEPEEEPESVVLGCVEM</sequence>